<protein>
    <submittedName>
        <fullName evidence="1">Uncharacterized protein</fullName>
    </submittedName>
</protein>
<evidence type="ECO:0000313" key="1">
    <source>
        <dbReference type="EMBL" id="MCT7981079.1"/>
    </source>
</evidence>
<accession>A0ABT2NEF6</accession>
<keyword evidence="2" id="KW-1185">Reference proteome</keyword>
<dbReference type="RefSeq" id="WP_261237300.1">
    <property type="nucleotide sequence ID" value="NZ_JAMXFA010000052.1"/>
</dbReference>
<proteinExistence type="predicted"/>
<comment type="caution">
    <text evidence="1">The sequence shown here is derived from an EMBL/GenBank/DDBJ whole genome shotgun (WGS) entry which is preliminary data.</text>
</comment>
<gene>
    <name evidence="1" type="ORF">NG792_25455</name>
</gene>
<organism evidence="1 2">
    <name type="scientific">Laspinema olomoucense D3b</name>
    <dbReference type="NCBI Taxonomy" id="2953688"/>
    <lineage>
        <taxon>Bacteria</taxon>
        <taxon>Bacillati</taxon>
        <taxon>Cyanobacteriota</taxon>
        <taxon>Cyanophyceae</taxon>
        <taxon>Oscillatoriophycideae</taxon>
        <taxon>Oscillatoriales</taxon>
        <taxon>Laspinemataceae</taxon>
        <taxon>Laspinema</taxon>
        <taxon>Laspinema olomoucense</taxon>
    </lineage>
</organism>
<sequence>MSKLQLILLTQPGFIFSVNFQPTLTQWQNYSDELADDTPLVYPDPLYEPTPEDIMVNFWEASRYH</sequence>
<dbReference type="EMBL" id="JAMXFA010000052">
    <property type="protein sequence ID" value="MCT7981079.1"/>
    <property type="molecule type" value="Genomic_DNA"/>
</dbReference>
<reference evidence="1 2" key="1">
    <citation type="journal article" date="2022" name="Front. Microbiol.">
        <title>High genomic differentiation and limited gene flow indicate recent cryptic speciation within the genus Laspinema (cyanobacteria).</title>
        <authorList>
            <person name="Stanojkovic A."/>
            <person name="Skoupy S."/>
            <person name="Skaloud P."/>
            <person name="Dvorak P."/>
        </authorList>
    </citation>
    <scope>NUCLEOTIDE SEQUENCE [LARGE SCALE GENOMIC DNA]</scope>
    <source>
        <strain evidence="1 2">D3b</strain>
    </source>
</reference>
<dbReference type="Proteomes" id="UP001525961">
    <property type="component" value="Unassembled WGS sequence"/>
</dbReference>
<name>A0ABT2NEF6_9CYAN</name>
<evidence type="ECO:0000313" key="2">
    <source>
        <dbReference type="Proteomes" id="UP001525961"/>
    </source>
</evidence>